<keyword evidence="1" id="KW-0808">Transferase</keyword>
<dbReference type="InterPro" id="IPR013217">
    <property type="entry name" value="Methyltransf_12"/>
</dbReference>
<dbReference type="GO" id="GO:0032259">
    <property type="term" value="P:methylation"/>
    <property type="evidence" value="ECO:0007669"/>
    <property type="project" value="UniProtKB-KW"/>
</dbReference>
<comment type="caution">
    <text evidence="3">The sequence shown here is derived from an EMBL/GenBank/DDBJ whole genome shotgun (WGS) entry which is preliminary data.</text>
</comment>
<dbReference type="RefSeq" id="WP_275773352.1">
    <property type="nucleotide sequence ID" value="NZ_BAABDE010000018.1"/>
</dbReference>
<keyword evidence="3" id="KW-0489">Methyltransferase</keyword>
<dbReference type="Proteomes" id="UP001501009">
    <property type="component" value="Unassembled WGS sequence"/>
</dbReference>
<dbReference type="EMBL" id="BAABDE010000018">
    <property type="protein sequence ID" value="GAA3804745.1"/>
    <property type="molecule type" value="Genomic_DNA"/>
</dbReference>
<sequence length="270" mass="29337">MSRYLFDNSAPQASGRFSALETCYDPVSRRQLELTGLAPGWRCLEVGGGGGSLGDWLGERVGPDGEVTITDIDPRWAEHGPQRPPHVRLLRHDIVTDPLPHDTYDLIHARLVLLHLPERLRVLDRLVTALRPGGRLLLEEFDCGWTPVLAAPDEASAALFERVEAALHSQVEKAGADPLWGRRVLGAMAGAGLTDLTATTYAESWPGGGPGIALHGVNIKQTADRLRADGITDPELTAFQALLQDPTFVVNSYPLISAHGRRPHPEATPR</sequence>
<dbReference type="InterPro" id="IPR029063">
    <property type="entry name" value="SAM-dependent_MTases_sf"/>
</dbReference>
<name>A0ABP7I2P9_9ACTN</name>
<dbReference type="Pfam" id="PF08242">
    <property type="entry name" value="Methyltransf_12"/>
    <property type="match status" value="1"/>
</dbReference>
<dbReference type="CDD" id="cd02440">
    <property type="entry name" value="AdoMet_MTases"/>
    <property type="match status" value="1"/>
</dbReference>
<evidence type="ECO:0000259" key="2">
    <source>
        <dbReference type="Pfam" id="PF08242"/>
    </source>
</evidence>
<gene>
    <name evidence="3" type="ORF">GCM10022403_043300</name>
</gene>
<evidence type="ECO:0000313" key="3">
    <source>
        <dbReference type="EMBL" id="GAA3804745.1"/>
    </source>
</evidence>
<feature type="domain" description="Methyltransferase type 12" evidence="2">
    <location>
        <begin position="44"/>
        <end position="136"/>
    </location>
</feature>
<dbReference type="SUPFAM" id="SSF53335">
    <property type="entry name" value="S-adenosyl-L-methionine-dependent methyltransferases"/>
    <property type="match status" value="1"/>
</dbReference>
<evidence type="ECO:0000256" key="1">
    <source>
        <dbReference type="ARBA" id="ARBA00022679"/>
    </source>
</evidence>
<accession>A0ABP7I2P9</accession>
<keyword evidence="4" id="KW-1185">Reference proteome</keyword>
<dbReference type="Gene3D" id="3.40.50.150">
    <property type="entry name" value="Vaccinia Virus protein VP39"/>
    <property type="match status" value="1"/>
</dbReference>
<reference evidence="4" key="1">
    <citation type="journal article" date="2019" name="Int. J. Syst. Evol. Microbiol.">
        <title>The Global Catalogue of Microorganisms (GCM) 10K type strain sequencing project: providing services to taxonomists for standard genome sequencing and annotation.</title>
        <authorList>
            <consortium name="The Broad Institute Genomics Platform"/>
            <consortium name="The Broad Institute Genome Sequencing Center for Infectious Disease"/>
            <person name="Wu L."/>
            <person name="Ma J."/>
        </authorList>
    </citation>
    <scope>NUCLEOTIDE SEQUENCE [LARGE SCALE GENOMIC DNA]</scope>
    <source>
        <strain evidence="4">JCM 17138</strain>
    </source>
</reference>
<dbReference type="PANTHER" id="PTHR43861:SF3">
    <property type="entry name" value="PUTATIVE (AFU_ORTHOLOGUE AFUA_2G14390)-RELATED"/>
    <property type="match status" value="1"/>
</dbReference>
<dbReference type="PANTHER" id="PTHR43861">
    <property type="entry name" value="TRANS-ACONITATE 2-METHYLTRANSFERASE-RELATED"/>
    <property type="match status" value="1"/>
</dbReference>
<proteinExistence type="predicted"/>
<protein>
    <submittedName>
        <fullName evidence="3">Methyltransferase domain-containing protein</fullName>
    </submittedName>
</protein>
<evidence type="ECO:0000313" key="4">
    <source>
        <dbReference type="Proteomes" id="UP001501009"/>
    </source>
</evidence>
<dbReference type="GO" id="GO:0008168">
    <property type="term" value="F:methyltransferase activity"/>
    <property type="evidence" value="ECO:0007669"/>
    <property type="project" value="UniProtKB-KW"/>
</dbReference>
<organism evidence="3 4">
    <name type="scientific">Streptomyces coacervatus</name>
    <dbReference type="NCBI Taxonomy" id="647381"/>
    <lineage>
        <taxon>Bacteria</taxon>
        <taxon>Bacillati</taxon>
        <taxon>Actinomycetota</taxon>
        <taxon>Actinomycetes</taxon>
        <taxon>Kitasatosporales</taxon>
        <taxon>Streptomycetaceae</taxon>
        <taxon>Streptomyces</taxon>
    </lineage>
</organism>